<evidence type="ECO:0000313" key="8">
    <source>
        <dbReference type="Proteomes" id="UP000236173"/>
    </source>
</evidence>
<keyword evidence="4 7" id="KW-0456">Lyase</keyword>
<dbReference type="InterPro" id="IPR012480">
    <property type="entry name" value="Hepar_II_III_C"/>
</dbReference>
<sequence>MQRAEGIWLVVVFGGVVLGCGSAVSQAEVKAMALPPHPRLLLNGDGIAELKERIRRYDWVEAQWEALKKRADGVLNEPVNLPPRGGNWWHYYACPKHGASLRTGRQIGEWQWEHICPVDNERLPSDPTKPERDYDGVVISGIHQRYANAVRDLGIVYRVTGDRRYADKARAILLAYAERYLSYPLHDIRGRAQIGGGRVGPQTLDEAVWLVPMAQGADLIWETLSDTERQTLAHKLFLPAAKEVILPHRMGVHNIQCWKNSAVGLVGFLLGDERLIYEAIDNPERGYWTQMRKGVSPDGVWWEGAWGYHFYTLAALWPLTEAARNCGINLYGDELKRMFDAPFKFMMPNWRLPAFNDSTEVALLTEIGFARFGITQPIYELAYARYREPMYATLLARGDRRSDFALWFGVGALPPPQPLQWRSANYPASGYAVLAKGEGEQATWLCLKYGPHGGGHGHPDKLNFVLYARGQVLALDPGITRYGVPLHSGWFKTTLAHNTLIVDETNQKPAEGKCVAFGNEQGVDFVIADAGNIYDGVQFRRAIALLDENSIVVVDRIRCDSERLLDVALHLRGQWAQAPKGDRWTPPDKDGYRYLTDASVLRVDSAVTVTLRVRDEWQIAVTLLADAPIDLVTALGIGNHADDRVPMLMARRRADEMTLIWGISLNGQPLKVAWQHLPHAVAVQVTLPDGKQRALVADMEQGSMRVR</sequence>
<proteinExistence type="predicted"/>
<comment type="subcellular location">
    <subcellularLocation>
        <location evidence="1">Periplasm</location>
    </subcellularLocation>
</comment>
<evidence type="ECO:0000256" key="1">
    <source>
        <dbReference type="ARBA" id="ARBA00004418"/>
    </source>
</evidence>
<dbReference type="GO" id="GO:0042597">
    <property type="term" value="C:periplasmic space"/>
    <property type="evidence" value="ECO:0007669"/>
    <property type="project" value="UniProtKB-SubCell"/>
</dbReference>
<dbReference type="Proteomes" id="UP000236173">
    <property type="component" value="Unassembled WGS sequence"/>
</dbReference>
<evidence type="ECO:0000313" key="7">
    <source>
        <dbReference type="EMBL" id="GBC98957.1"/>
    </source>
</evidence>
<evidence type="ECO:0000256" key="4">
    <source>
        <dbReference type="ARBA" id="ARBA00023239"/>
    </source>
</evidence>
<dbReference type="InterPro" id="IPR008397">
    <property type="entry name" value="Alginate_lyase_dom"/>
</dbReference>
<gene>
    <name evidence="7" type="ORF">HRbin17_01478</name>
</gene>
<keyword evidence="3" id="KW-0574">Periplasm</keyword>
<dbReference type="AlphaFoldDB" id="A0A2H5XCS9"/>
<dbReference type="PROSITE" id="PS51257">
    <property type="entry name" value="PROKAR_LIPOPROTEIN"/>
    <property type="match status" value="1"/>
</dbReference>
<comment type="caution">
    <text evidence="7">The sequence shown here is derived from an EMBL/GenBank/DDBJ whole genome shotgun (WGS) entry which is preliminary data.</text>
</comment>
<dbReference type="InterPro" id="IPR008929">
    <property type="entry name" value="Chondroitin_lyas"/>
</dbReference>
<protein>
    <submittedName>
        <fullName evidence="7">Exo-oligoalginate lyase</fullName>
        <ecNumber evidence="7">4.2.2.26</ecNumber>
    </submittedName>
</protein>
<evidence type="ECO:0000256" key="3">
    <source>
        <dbReference type="ARBA" id="ARBA00022764"/>
    </source>
</evidence>
<feature type="domain" description="Heparinase II/III-like C-terminal" evidence="6">
    <location>
        <begin position="421"/>
        <end position="577"/>
    </location>
</feature>
<dbReference type="EMBL" id="BEHT01000018">
    <property type="protein sequence ID" value="GBC98957.1"/>
    <property type="molecule type" value="Genomic_DNA"/>
</dbReference>
<organism evidence="7 8">
    <name type="scientific">Candidatus Fervidibacter japonicus</name>
    <dbReference type="NCBI Taxonomy" id="2035412"/>
    <lineage>
        <taxon>Bacteria</taxon>
        <taxon>Candidatus Fervidibacterota</taxon>
        <taxon>Candidatus Fervidibacter</taxon>
    </lineage>
</organism>
<feature type="domain" description="Alginate lyase" evidence="5">
    <location>
        <begin position="144"/>
        <end position="341"/>
    </location>
</feature>
<dbReference type="PANTHER" id="PTHR39210">
    <property type="entry name" value="HEPARIN-SULFATE LYASE"/>
    <property type="match status" value="1"/>
</dbReference>
<evidence type="ECO:0000256" key="2">
    <source>
        <dbReference type="ARBA" id="ARBA00022729"/>
    </source>
</evidence>
<dbReference type="Pfam" id="PF07940">
    <property type="entry name" value="Hepar_II_III_C"/>
    <property type="match status" value="1"/>
</dbReference>
<keyword evidence="2" id="KW-0732">Signal</keyword>
<dbReference type="EC" id="4.2.2.26" evidence="7"/>
<name>A0A2H5XCS9_9BACT</name>
<dbReference type="GO" id="GO:0052764">
    <property type="term" value="F:exo-oligoalginate lyase activity"/>
    <property type="evidence" value="ECO:0007669"/>
    <property type="project" value="UniProtKB-EC"/>
</dbReference>
<accession>A0A2H5XCS9</accession>
<dbReference type="SUPFAM" id="SSF48230">
    <property type="entry name" value="Chondroitin AC/alginate lyase"/>
    <property type="match status" value="1"/>
</dbReference>
<dbReference type="Gene3D" id="2.70.98.70">
    <property type="match status" value="1"/>
</dbReference>
<dbReference type="PANTHER" id="PTHR39210:SF1">
    <property type="entry name" value="HEPARIN-SULFATE LYASE"/>
    <property type="match status" value="1"/>
</dbReference>
<dbReference type="Pfam" id="PF05426">
    <property type="entry name" value="Alginate_lyase"/>
    <property type="match status" value="1"/>
</dbReference>
<dbReference type="Gene3D" id="1.50.10.100">
    <property type="entry name" value="Chondroitin AC/alginate lyase"/>
    <property type="match status" value="1"/>
</dbReference>
<evidence type="ECO:0000259" key="6">
    <source>
        <dbReference type="Pfam" id="PF07940"/>
    </source>
</evidence>
<reference evidence="8" key="1">
    <citation type="submission" date="2017-09" db="EMBL/GenBank/DDBJ databases">
        <title>Metaegenomics of thermophilic ammonia-oxidizing enrichment culture.</title>
        <authorList>
            <person name="Kato S."/>
            <person name="Suzuki K."/>
        </authorList>
    </citation>
    <scope>NUCLEOTIDE SEQUENCE [LARGE SCALE GENOMIC DNA]</scope>
</reference>
<evidence type="ECO:0000259" key="5">
    <source>
        <dbReference type="Pfam" id="PF05426"/>
    </source>
</evidence>